<accession>A0ACC3ZDI2</accession>
<name>A0ACC3ZDI2_COLTU</name>
<gene>
    <name evidence="1" type="ORF">CTRU02_200025</name>
</gene>
<evidence type="ECO:0000313" key="1">
    <source>
        <dbReference type="EMBL" id="KAL0942139.1"/>
    </source>
</evidence>
<organism evidence="1 2">
    <name type="scientific">Colletotrichum truncatum</name>
    <name type="common">Anthracnose fungus</name>
    <name type="synonym">Colletotrichum capsici</name>
    <dbReference type="NCBI Taxonomy" id="5467"/>
    <lineage>
        <taxon>Eukaryota</taxon>
        <taxon>Fungi</taxon>
        <taxon>Dikarya</taxon>
        <taxon>Ascomycota</taxon>
        <taxon>Pezizomycotina</taxon>
        <taxon>Sordariomycetes</taxon>
        <taxon>Hypocreomycetidae</taxon>
        <taxon>Glomerellales</taxon>
        <taxon>Glomerellaceae</taxon>
        <taxon>Colletotrichum</taxon>
        <taxon>Colletotrichum truncatum species complex</taxon>
    </lineage>
</organism>
<proteinExistence type="predicted"/>
<keyword evidence="2" id="KW-1185">Reference proteome</keyword>
<dbReference type="EMBL" id="VUJX02000001">
    <property type="protein sequence ID" value="KAL0942139.1"/>
    <property type="molecule type" value="Genomic_DNA"/>
</dbReference>
<reference evidence="1 2" key="1">
    <citation type="journal article" date="2020" name="Phytopathology">
        <title>Genome Sequence Resources of Colletotrichum truncatum, C. plurivorum, C. musicola, and C. sojae: Four Species Pathogenic to Soybean (Glycine max).</title>
        <authorList>
            <person name="Rogerio F."/>
            <person name="Boufleur T.R."/>
            <person name="Ciampi-Guillardi M."/>
            <person name="Sukno S.A."/>
            <person name="Thon M.R."/>
            <person name="Massola Junior N.S."/>
            <person name="Baroncelli R."/>
        </authorList>
    </citation>
    <scope>NUCLEOTIDE SEQUENCE [LARGE SCALE GENOMIC DNA]</scope>
    <source>
        <strain evidence="1 2">CMES1059</strain>
    </source>
</reference>
<sequence>MKSTLPGHGRSKLGYLADLIYPVIRNPPFYPAFPSISFATLGAGFNIKPGPSLGSGGPGSLSQREQRNLRSLTGTLRAKHIDSAGFNCNGKHGGSRLNKHRKSAASASTALPRVTVFAANANASASPRPCYWFSAPAPPPLLRLNLPIRVAMHTSTHSTIVSPEPSQARQVRCPATTTTAAAMTDTLHYTPLMIGLHMSLFSVTCCESSREASWNIGRLGHM</sequence>
<comment type="caution">
    <text evidence="1">The sequence shown here is derived from an EMBL/GenBank/DDBJ whole genome shotgun (WGS) entry which is preliminary data.</text>
</comment>
<evidence type="ECO:0000313" key="2">
    <source>
        <dbReference type="Proteomes" id="UP000805649"/>
    </source>
</evidence>
<dbReference type="Proteomes" id="UP000805649">
    <property type="component" value="Unassembled WGS sequence"/>
</dbReference>
<protein>
    <submittedName>
        <fullName evidence="1">Uncharacterized protein</fullName>
    </submittedName>
</protein>